<gene>
    <name evidence="1" type="ORF">FOTG_18614</name>
</gene>
<reference evidence="1" key="2">
    <citation type="submission" date="2014-03" db="EMBL/GenBank/DDBJ databases">
        <title>The Genome Annotation of Fusarium oxysporum Cotton.</title>
        <authorList>
            <consortium name="The Broad Institute Genomics Platform"/>
            <person name="Ma L.-J."/>
            <person name="Corby-Kistler H."/>
            <person name="Broz K."/>
            <person name="Gale L.R."/>
            <person name="Jonkers W."/>
            <person name="O'Donnell K."/>
            <person name="Ploetz R."/>
            <person name="Steinberg C."/>
            <person name="Schwartz D.C."/>
            <person name="VanEtten H."/>
            <person name="Zhou S."/>
            <person name="Young S.K."/>
            <person name="Zeng Q."/>
            <person name="Gargeya S."/>
            <person name="Fitzgerald M."/>
            <person name="Abouelleil A."/>
            <person name="Alvarado L."/>
            <person name="Chapman S.B."/>
            <person name="Gainer-Dewar J."/>
            <person name="Goldberg J."/>
            <person name="Griggs A."/>
            <person name="Gujja S."/>
            <person name="Hansen M."/>
            <person name="Howarth C."/>
            <person name="Imamovic A."/>
            <person name="Ireland A."/>
            <person name="Larimer J."/>
            <person name="McCowan C."/>
            <person name="Murphy C."/>
            <person name="Pearson M."/>
            <person name="Poon T.W."/>
            <person name="Priest M."/>
            <person name="Roberts A."/>
            <person name="Saif S."/>
            <person name="Shea T."/>
            <person name="Sykes S."/>
            <person name="Wortman J."/>
            <person name="Nusbaum C."/>
            <person name="Birren B."/>
        </authorList>
    </citation>
    <scope>NUCLEOTIDE SEQUENCE</scope>
    <source>
        <strain evidence="1">25433</strain>
    </source>
</reference>
<organism evidence="1">
    <name type="scientific">Fusarium oxysporum f. sp. vasinfectum 25433</name>
    <dbReference type="NCBI Taxonomy" id="1089449"/>
    <lineage>
        <taxon>Eukaryota</taxon>
        <taxon>Fungi</taxon>
        <taxon>Dikarya</taxon>
        <taxon>Ascomycota</taxon>
        <taxon>Pezizomycotina</taxon>
        <taxon>Sordariomycetes</taxon>
        <taxon>Hypocreomycetidae</taxon>
        <taxon>Hypocreales</taxon>
        <taxon>Nectriaceae</taxon>
        <taxon>Fusarium</taxon>
        <taxon>Fusarium oxysporum species complex</taxon>
    </lineage>
</organism>
<reference evidence="1" key="1">
    <citation type="submission" date="2011-11" db="EMBL/GenBank/DDBJ databases">
        <title>The Genome Sequence of Fusarium oxysporum Cotton.</title>
        <authorList>
            <consortium name="The Broad Institute Genome Sequencing Platform"/>
            <person name="Ma L.-J."/>
            <person name="Gale L.R."/>
            <person name="Schwartz D.C."/>
            <person name="Zhou S."/>
            <person name="Corby-Kistler H."/>
            <person name="Young S.K."/>
            <person name="Zeng Q."/>
            <person name="Gargeya S."/>
            <person name="Fitzgerald M."/>
            <person name="Haas B."/>
            <person name="Abouelleil A."/>
            <person name="Alvarado L."/>
            <person name="Arachchi H.M."/>
            <person name="Berlin A."/>
            <person name="Brown A."/>
            <person name="Chapman S.B."/>
            <person name="Chen Z."/>
            <person name="Dunbar C."/>
            <person name="Freedman E."/>
            <person name="Gearin G."/>
            <person name="Goldberg J."/>
            <person name="Griggs A."/>
            <person name="Gujja S."/>
            <person name="Heiman D."/>
            <person name="Howarth C."/>
            <person name="Larson L."/>
            <person name="Lui A."/>
            <person name="MacDonald P.J.P."/>
            <person name="Montmayeur A."/>
            <person name="Murphy C."/>
            <person name="Neiman D."/>
            <person name="Pearson M."/>
            <person name="Priest M."/>
            <person name="Roberts A."/>
            <person name="Saif S."/>
            <person name="Shea T."/>
            <person name="Shenoy N."/>
            <person name="Sisk P."/>
            <person name="Stolte C."/>
            <person name="Sykes S."/>
            <person name="Wortman J."/>
            <person name="Nusbaum C."/>
            <person name="Birren B."/>
        </authorList>
    </citation>
    <scope>NUCLEOTIDE SEQUENCE [LARGE SCALE GENOMIC DNA]</scope>
    <source>
        <strain evidence="1">25433</strain>
    </source>
</reference>
<dbReference type="AlphaFoldDB" id="X0KW53"/>
<dbReference type="HOGENOM" id="CLU_3106408_0_0_1"/>
<sequence>MDYLPVCDRDRCIRTKMTSDADISINHGECSLLFIKCENSSLRVKTSNSIS</sequence>
<protein>
    <submittedName>
        <fullName evidence="1">Uncharacterized protein</fullName>
    </submittedName>
</protein>
<proteinExistence type="predicted"/>
<evidence type="ECO:0000313" key="1">
    <source>
        <dbReference type="EMBL" id="EXM12916.1"/>
    </source>
</evidence>
<dbReference type="Proteomes" id="UP000030701">
    <property type="component" value="Unassembled WGS sequence"/>
</dbReference>
<name>X0KW53_FUSOX</name>
<dbReference type="EMBL" id="KK035352">
    <property type="protein sequence ID" value="EXM12916.1"/>
    <property type="molecule type" value="Genomic_DNA"/>
</dbReference>
<accession>X0KW53</accession>